<dbReference type="Proteomes" id="UP000053820">
    <property type="component" value="Unassembled WGS sequence"/>
</dbReference>
<protein>
    <submittedName>
        <fullName evidence="2">Uncharacterized protein</fullName>
    </submittedName>
</protein>
<dbReference type="OrthoDB" id="2418900at2759"/>
<name>A0A0C9WCF0_9AGAM</name>
<sequence>MEDVIMHDTHLHEFVNSNYEPPTASNTIRDVRDAPPDQQAQKKAGAYRASSTQTLFHRIRDEQVLRGGDIWGPFADEDEWELAKWLIKNVGQTQAEKFLKLNTLPRGAEWQCESITLTGDLTDDNGECYVEEVELWHRDPVECIQELLGNPMFAPHLKYAPEQHYTGPDNDNRIINEMWTADWWWKIQERLPAGATIAPVILSSDKTQLSRFRGDKSAWPVYLTLGNISKDLRRQVTSHAMVLLGYLPIAHFDGFSDKAKPIAKYHLFHHCMTMILTSMAEAGKVGVDMTCTDSKGNRTCLEGLCVAQVCAIFHLPDYFPVPETLCSSPLAYIEWFTPLQVHEANSGMFVVSRSTHMHRRFAEIVPVEHIVCSCHLLPDFRREKDPGWNADNIGVIWLIL</sequence>
<dbReference type="InterPro" id="IPR041078">
    <property type="entry name" value="Plavaka"/>
</dbReference>
<feature type="compositionally biased region" description="Polar residues" evidence="1">
    <location>
        <begin position="16"/>
        <end position="28"/>
    </location>
</feature>
<dbReference type="Pfam" id="PF18759">
    <property type="entry name" value="Plavaka"/>
    <property type="match status" value="1"/>
</dbReference>
<feature type="region of interest" description="Disordered" evidence="1">
    <location>
        <begin position="16"/>
        <end position="48"/>
    </location>
</feature>
<evidence type="ECO:0000313" key="3">
    <source>
        <dbReference type="Proteomes" id="UP000053820"/>
    </source>
</evidence>
<evidence type="ECO:0000313" key="2">
    <source>
        <dbReference type="EMBL" id="KIJ62061.1"/>
    </source>
</evidence>
<dbReference type="EMBL" id="KN839858">
    <property type="protein sequence ID" value="KIJ62061.1"/>
    <property type="molecule type" value="Genomic_DNA"/>
</dbReference>
<accession>A0A0C9WCF0</accession>
<reference evidence="2 3" key="1">
    <citation type="submission" date="2014-04" db="EMBL/GenBank/DDBJ databases">
        <title>Evolutionary Origins and Diversification of the Mycorrhizal Mutualists.</title>
        <authorList>
            <consortium name="DOE Joint Genome Institute"/>
            <consortium name="Mycorrhizal Genomics Consortium"/>
            <person name="Kohler A."/>
            <person name="Kuo A."/>
            <person name="Nagy L.G."/>
            <person name="Floudas D."/>
            <person name="Copeland A."/>
            <person name="Barry K.W."/>
            <person name="Cichocki N."/>
            <person name="Veneault-Fourrey C."/>
            <person name="LaButti K."/>
            <person name="Lindquist E.A."/>
            <person name="Lipzen A."/>
            <person name="Lundell T."/>
            <person name="Morin E."/>
            <person name="Murat C."/>
            <person name="Riley R."/>
            <person name="Ohm R."/>
            <person name="Sun H."/>
            <person name="Tunlid A."/>
            <person name="Henrissat B."/>
            <person name="Grigoriev I.V."/>
            <person name="Hibbett D.S."/>
            <person name="Martin F."/>
        </authorList>
    </citation>
    <scope>NUCLEOTIDE SEQUENCE [LARGE SCALE GENOMIC DNA]</scope>
    <source>
        <strain evidence="2 3">MD-312</strain>
    </source>
</reference>
<gene>
    <name evidence="2" type="ORF">HYDPIDRAFT_176793</name>
</gene>
<organism evidence="2 3">
    <name type="scientific">Hydnomerulius pinastri MD-312</name>
    <dbReference type="NCBI Taxonomy" id="994086"/>
    <lineage>
        <taxon>Eukaryota</taxon>
        <taxon>Fungi</taxon>
        <taxon>Dikarya</taxon>
        <taxon>Basidiomycota</taxon>
        <taxon>Agaricomycotina</taxon>
        <taxon>Agaricomycetes</taxon>
        <taxon>Agaricomycetidae</taxon>
        <taxon>Boletales</taxon>
        <taxon>Boletales incertae sedis</taxon>
        <taxon>Leucogyrophana</taxon>
    </lineage>
</organism>
<evidence type="ECO:0000256" key="1">
    <source>
        <dbReference type="SAM" id="MobiDB-lite"/>
    </source>
</evidence>
<dbReference type="AlphaFoldDB" id="A0A0C9WCF0"/>
<dbReference type="HOGENOM" id="CLU_688983_0_0_1"/>
<proteinExistence type="predicted"/>
<keyword evidence="3" id="KW-1185">Reference proteome</keyword>